<organism evidence="1">
    <name type="scientific">Gordonia amarae</name>
    <dbReference type="NCBI Taxonomy" id="36821"/>
    <lineage>
        <taxon>Bacteria</taxon>
        <taxon>Bacillati</taxon>
        <taxon>Actinomycetota</taxon>
        <taxon>Actinomycetes</taxon>
        <taxon>Mycobacteriales</taxon>
        <taxon>Gordoniaceae</taxon>
        <taxon>Gordonia</taxon>
    </lineage>
</organism>
<dbReference type="EMBL" id="CP045810">
    <property type="protein sequence ID" value="QHN40145.1"/>
    <property type="molecule type" value="Genomic_DNA"/>
</dbReference>
<dbReference type="AlphaFoldDB" id="A0A857KZX3"/>
<protein>
    <submittedName>
        <fullName evidence="1">Nitroreductase family deazaflavin-dependent oxidoreductase</fullName>
    </submittedName>
</protein>
<dbReference type="Gene3D" id="2.30.110.10">
    <property type="entry name" value="Electron Transport, Fmn-binding Protein, Chain A"/>
    <property type="match status" value="1"/>
</dbReference>
<accession>A0A857KZX3</accession>
<gene>
    <name evidence="1" type="ORF">GII30_14200</name>
</gene>
<name>A0A857KZX3_9ACTN</name>
<dbReference type="InterPro" id="IPR012349">
    <property type="entry name" value="Split_barrel_FMN-bd"/>
</dbReference>
<reference evidence="1" key="1">
    <citation type="journal article" date="2021" name="Nat. Microbiol.">
        <title>Cocultivation of an ultrasmall environmental parasitic bacterium with lytic ability against bacteria associated with wastewater foams.</title>
        <authorList>
            <person name="Batinovic S."/>
            <person name="Rose J.J.A."/>
            <person name="Ratcliffe J."/>
            <person name="Seviour R.J."/>
            <person name="Petrovski S."/>
        </authorList>
    </citation>
    <scope>NUCLEOTIDE SEQUENCE</scope>
    <source>
        <strain evidence="1">CON44</strain>
    </source>
</reference>
<dbReference type="GO" id="GO:0016491">
    <property type="term" value="F:oxidoreductase activity"/>
    <property type="evidence" value="ECO:0007669"/>
    <property type="project" value="InterPro"/>
</dbReference>
<dbReference type="RefSeq" id="WP_005186807.1">
    <property type="nucleotide sequence ID" value="NZ_CP045804.1"/>
</dbReference>
<dbReference type="NCBIfam" id="TIGR00026">
    <property type="entry name" value="hi_GC_TIGR00026"/>
    <property type="match status" value="1"/>
</dbReference>
<dbReference type="Pfam" id="PF04075">
    <property type="entry name" value="F420H2_quin_red"/>
    <property type="match status" value="1"/>
</dbReference>
<proteinExistence type="predicted"/>
<dbReference type="SUPFAM" id="SSF50475">
    <property type="entry name" value="FMN-binding split barrel"/>
    <property type="match status" value="1"/>
</dbReference>
<dbReference type="InterPro" id="IPR004378">
    <property type="entry name" value="F420H2_quin_Rdtase"/>
</dbReference>
<evidence type="ECO:0000313" key="1">
    <source>
        <dbReference type="EMBL" id="QHN40145.1"/>
    </source>
</evidence>
<sequence>MNTTVHYVAPTGFDRAFNAVVGGLTRLGINLAGAWTLTVTGRKTGQPQRIPVNPMTLDGTEYLVAVRGETQWVRNVRVTPAAELRRGRKVRGIVVAEVPVADRAAIIAAYLGRWGWEVGKFLPGELAADASAADIAPYAHTIPVFAVRPAA</sequence>